<sequence>MVDKNIYIVQGEIITVVSAIKRNSRWNTHTPLDEEQDPLLNSFSHLKETLNNIKELSDVEPNVFLRPFLEVVRSEDTTGPITGLALTSVNKFLSYGLIDANHEAAAEAIENMADAVTHARFVGTDPASDEVVLMKILQVLRTLLLTPVGAHLTNESVCEIMQSCFRICFEVRLSELLRKSAEHTLVDMVQLLFSRLPQFKEEAKSFVGANMKKLKMRAGGMSESSKWKKQKRSPRPPHHMVRSASGGLEQAPPATLSNNNLTGGDLFIEQVSLSVPDSMASSMSSPTDSGLDTCSKATSREDLTDLDQSICWSSSMFILCFCFPCQSEGRQVDRAQSASVESIPEVLEDRESVTEQSDSASIHDMDYVNPRGVRFTPQQTQRDGAALIPYSLPCLRELFRFLISLTNPHDRHNTDAMMHMGLQLLTVALEAAHIAPYQSLLGLVKDELCRHLFQLLNVDRMNLCTASIRACFLLFESMRGHLKFQLEMYLKKLMDIITSENMKMPYEMKEMALEALVQLWRIPSFVTELYINHDCDFYCSNLLYCLNTFINFNLMHNAFPVSGQLYTTHLLSLEALLTVIDSTEAHCQAKVLNNTAQQDQSAETVLVEGEGSTNDHVDTTTGIGQVSSRTGLAFRSIAMNEIELKVKIVFILFLLAEKKEPTKPQRFSSCLPDSQELLDIRNKKKLLNSGTEQFNQKPKKGIQFLQEKGLLSSPMDNNEVAQWLRENPRLDKKQIGEFISDRKHMELLDSFVNTFTFQGLRIDEALRLYLEAFRLPGEAPVIHRLLETFTDTWHSLSIHNRLE</sequence>
<comment type="subcellular location">
    <subcellularLocation>
        <location evidence="1">Golgi apparatus</location>
        <location evidence="1">trans-Golgi network</location>
    </subcellularLocation>
</comment>
<evidence type="ECO:0000256" key="1">
    <source>
        <dbReference type="ARBA" id="ARBA00004601"/>
    </source>
</evidence>
<dbReference type="GeneTree" id="ENSGT00940000156925"/>
<dbReference type="PROSITE" id="PS50190">
    <property type="entry name" value="SEC7"/>
    <property type="match status" value="1"/>
</dbReference>
<dbReference type="InterPro" id="IPR035999">
    <property type="entry name" value="Sec7_dom_sf"/>
</dbReference>
<dbReference type="FunFam" id="1.10.220.20:FF:000004">
    <property type="entry name" value="Golgi-specific brefeldin A-resistance guanine nucleotide exchange factor 1"/>
    <property type="match status" value="1"/>
</dbReference>
<accession>A0A8C7U9X2</accession>
<dbReference type="Gene3D" id="1.10.1000.11">
    <property type="entry name" value="Arf Nucleotide-binding Site Opener,domain 2"/>
    <property type="match status" value="1"/>
</dbReference>
<evidence type="ECO:0000313" key="4">
    <source>
        <dbReference type="Ensembl" id="ENSOMYP00000093668.2"/>
    </source>
</evidence>
<feature type="compositionally biased region" description="Basic residues" evidence="2">
    <location>
        <begin position="227"/>
        <end position="241"/>
    </location>
</feature>
<dbReference type="Ensembl" id="ENSOMYT00000101858.2">
    <property type="protein sequence ID" value="ENSOMYP00000093668.2"/>
    <property type="gene ID" value="ENSOMYG00000007886.2"/>
</dbReference>
<dbReference type="GO" id="GO:0032012">
    <property type="term" value="P:regulation of ARF protein signal transduction"/>
    <property type="evidence" value="ECO:0007669"/>
    <property type="project" value="InterPro"/>
</dbReference>
<dbReference type="InterPro" id="IPR032691">
    <property type="entry name" value="Mon2/Sec7/BIG1-like_HUS"/>
</dbReference>
<dbReference type="PANTHER" id="PTHR10663:SF388">
    <property type="entry name" value="GOLGI-SPECIFIC BREFELDIN A-RESISTANCE GUANINE NUCLEOTIDE EXCHANGE FACTOR 1"/>
    <property type="match status" value="1"/>
</dbReference>
<dbReference type="GO" id="GO:0005794">
    <property type="term" value="C:Golgi apparatus"/>
    <property type="evidence" value="ECO:0007669"/>
    <property type="project" value="UniProtKB-SubCell"/>
</dbReference>
<keyword evidence="5" id="KW-1185">Reference proteome</keyword>
<dbReference type="CDD" id="cd00171">
    <property type="entry name" value="Sec7"/>
    <property type="match status" value="1"/>
</dbReference>
<evidence type="ECO:0000259" key="3">
    <source>
        <dbReference type="PROSITE" id="PS50190"/>
    </source>
</evidence>
<name>A0A8C7U9X2_ONCMY</name>
<proteinExistence type="predicted"/>
<dbReference type="Proteomes" id="UP000694395">
    <property type="component" value="Chromosome 1"/>
</dbReference>
<dbReference type="GO" id="GO:0005085">
    <property type="term" value="F:guanyl-nucleotide exchange factor activity"/>
    <property type="evidence" value="ECO:0007669"/>
    <property type="project" value="InterPro"/>
</dbReference>
<dbReference type="FunFam" id="1.10.1000.11:FF:000021">
    <property type="entry name" value="Golgi-specific brefeldin A-resistance factor 1"/>
    <property type="match status" value="1"/>
</dbReference>
<protein>
    <submittedName>
        <fullName evidence="4">Golgi brefeldin A resistant guanine nucleotide exchange factor 1</fullName>
    </submittedName>
</protein>
<reference evidence="4" key="3">
    <citation type="submission" date="2025-09" db="UniProtKB">
        <authorList>
            <consortium name="Ensembl"/>
        </authorList>
    </citation>
    <scope>IDENTIFICATION</scope>
</reference>
<dbReference type="Pfam" id="PF12783">
    <property type="entry name" value="Sec7-like_HUS"/>
    <property type="match status" value="1"/>
</dbReference>
<dbReference type="GO" id="GO:0016192">
    <property type="term" value="P:vesicle-mediated transport"/>
    <property type="evidence" value="ECO:0007669"/>
    <property type="project" value="UniProtKB-ARBA"/>
</dbReference>
<reference evidence="4" key="1">
    <citation type="submission" date="2020-07" db="EMBL/GenBank/DDBJ databases">
        <title>A long reads based de novo assembly of the rainbow trout Arlee double haploid line genome.</title>
        <authorList>
            <person name="Gao G."/>
            <person name="Palti Y."/>
        </authorList>
    </citation>
    <scope>NUCLEOTIDE SEQUENCE [LARGE SCALE GENOMIC DNA]</scope>
</reference>
<dbReference type="AlphaFoldDB" id="A0A8C7U9X2"/>
<dbReference type="Pfam" id="PF01369">
    <property type="entry name" value="Sec7"/>
    <property type="match status" value="1"/>
</dbReference>
<dbReference type="PANTHER" id="PTHR10663">
    <property type="entry name" value="GUANYL-NUCLEOTIDE EXCHANGE FACTOR"/>
    <property type="match status" value="1"/>
</dbReference>
<evidence type="ECO:0000256" key="2">
    <source>
        <dbReference type="SAM" id="MobiDB-lite"/>
    </source>
</evidence>
<dbReference type="Gene3D" id="1.10.220.20">
    <property type="match status" value="1"/>
</dbReference>
<evidence type="ECO:0000313" key="5">
    <source>
        <dbReference type="Proteomes" id="UP000694395"/>
    </source>
</evidence>
<feature type="region of interest" description="Disordered" evidence="2">
    <location>
        <begin position="219"/>
        <end position="256"/>
    </location>
</feature>
<dbReference type="SMART" id="SM00222">
    <property type="entry name" value="Sec7"/>
    <property type="match status" value="1"/>
</dbReference>
<organism evidence="4 5">
    <name type="scientific">Oncorhynchus mykiss</name>
    <name type="common">Rainbow trout</name>
    <name type="synonym">Salmo gairdneri</name>
    <dbReference type="NCBI Taxonomy" id="8022"/>
    <lineage>
        <taxon>Eukaryota</taxon>
        <taxon>Metazoa</taxon>
        <taxon>Chordata</taxon>
        <taxon>Craniata</taxon>
        <taxon>Vertebrata</taxon>
        <taxon>Euteleostomi</taxon>
        <taxon>Actinopterygii</taxon>
        <taxon>Neopterygii</taxon>
        <taxon>Teleostei</taxon>
        <taxon>Protacanthopterygii</taxon>
        <taxon>Salmoniformes</taxon>
        <taxon>Salmonidae</taxon>
        <taxon>Salmoninae</taxon>
        <taxon>Oncorhynchus</taxon>
    </lineage>
</organism>
<feature type="domain" description="SEC7" evidence="3">
    <location>
        <begin position="676"/>
        <end position="793"/>
    </location>
</feature>
<reference evidence="4" key="2">
    <citation type="submission" date="2025-08" db="UniProtKB">
        <authorList>
            <consortium name="Ensembl"/>
        </authorList>
    </citation>
    <scope>IDENTIFICATION</scope>
</reference>
<dbReference type="SUPFAM" id="SSF48425">
    <property type="entry name" value="Sec7 domain"/>
    <property type="match status" value="1"/>
</dbReference>
<dbReference type="InterPro" id="IPR023394">
    <property type="entry name" value="Sec7_C_sf"/>
</dbReference>
<dbReference type="InterPro" id="IPR000904">
    <property type="entry name" value="Sec7_dom"/>
</dbReference>